<keyword evidence="2" id="KW-1185">Reference proteome</keyword>
<accession>A0ABP7ZRM2</accession>
<proteinExistence type="predicted"/>
<dbReference type="EMBL" id="BAAAZK010000002">
    <property type="protein sequence ID" value="GAA4168554.1"/>
    <property type="molecule type" value="Genomic_DNA"/>
</dbReference>
<reference evidence="2" key="1">
    <citation type="journal article" date="2019" name="Int. J. Syst. Evol. Microbiol.">
        <title>The Global Catalogue of Microorganisms (GCM) 10K type strain sequencing project: providing services to taxonomists for standard genome sequencing and annotation.</title>
        <authorList>
            <consortium name="The Broad Institute Genomics Platform"/>
            <consortium name="The Broad Institute Genome Sequencing Center for Infectious Disease"/>
            <person name="Wu L."/>
            <person name="Ma J."/>
        </authorList>
    </citation>
    <scope>NUCLEOTIDE SEQUENCE [LARGE SCALE GENOMIC DNA]</scope>
    <source>
        <strain evidence="2">JCM 16722</strain>
    </source>
</reference>
<protein>
    <submittedName>
        <fullName evidence="1">Uncharacterized protein</fullName>
    </submittedName>
</protein>
<name>A0ABP7ZRM2_9SPHI</name>
<evidence type="ECO:0000313" key="1">
    <source>
        <dbReference type="EMBL" id="GAA4168554.1"/>
    </source>
</evidence>
<sequence>MRKTAIIYSHDKIIGTAELEVGDFSMGGLYGSFNPNQTYFNQIQKHAQEFLNTNGKNIKEWMSLRFNVQLENGMFLFPVGGITIEDSEELPELAKRIDLAGVDTRIIEDFIIENPSKIFVESPWEPLTIAQKLAFEDKLHKEVHSSGFIRNYFRSHSSNPILKEAMVSALSINVTASEVLFEIQSKTIDQRFALIAFKQSGLDKTSLLSDITLFHDFEEFKYLKMYPDRNEWED</sequence>
<dbReference type="RefSeq" id="WP_346083935.1">
    <property type="nucleotide sequence ID" value="NZ_BAAAZK010000002.1"/>
</dbReference>
<dbReference type="Proteomes" id="UP001500167">
    <property type="component" value="Unassembled WGS sequence"/>
</dbReference>
<gene>
    <name evidence="1" type="ORF">GCM10022218_03640</name>
</gene>
<evidence type="ECO:0000313" key="2">
    <source>
        <dbReference type="Proteomes" id="UP001500167"/>
    </source>
</evidence>
<organism evidence="1 2">
    <name type="scientific">Sphingobacterium ginsenosidimutans</name>
    <dbReference type="NCBI Taxonomy" id="687845"/>
    <lineage>
        <taxon>Bacteria</taxon>
        <taxon>Pseudomonadati</taxon>
        <taxon>Bacteroidota</taxon>
        <taxon>Sphingobacteriia</taxon>
        <taxon>Sphingobacteriales</taxon>
        <taxon>Sphingobacteriaceae</taxon>
        <taxon>Sphingobacterium</taxon>
    </lineage>
</organism>
<comment type="caution">
    <text evidence="1">The sequence shown here is derived from an EMBL/GenBank/DDBJ whole genome shotgun (WGS) entry which is preliminary data.</text>
</comment>